<keyword evidence="2" id="KW-0812">Transmembrane</keyword>
<dbReference type="AlphaFoldDB" id="A0A6A6WR33"/>
<gene>
    <name evidence="3" type="ORF">K505DRAFT_143464</name>
</gene>
<protein>
    <submittedName>
        <fullName evidence="3">Uncharacterized protein</fullName>
    </submittedName>
</protein>
<keyword evidence="2" id="KW-0472">Membrane</keyword>
<evidence type="ECO:0000256" key="1">
    <source>
        <dbReference type="SAM" id="MobiDB-lite"/>
    </source>
</evidence>
<organism evidence="3 4">
    <name type="scientific">Melanomma pulvis-pyrius CBS 109.77</name>
    <dbReference type="NCBI Taxonomy" id="1314802"/>
    <lineage>
        <taxon>Eukaryota</taxon>
        <taxon>Fungi</taxon>
        <taxon>Dikarya</taxon>
        <taxon>Ascomycota</taxon>
        <taxon>Pezizomycotina</taxon>
        <taxon>Dothideomycetes</taxon>
        <taxon>Pleosporomycetidae</taxon>
        <taxon>Pleosporales</taxon>
        <taxon>Melanommataceae</taxon>
        <taxon>Melanomma</taxon>
    </lineage>
</organism>
<name>A0A6A6WR33_9PLEO</name>
<accession>A0A6A6WR33</accession>
<evidence type="ECO:0000313" key="4">
    <source>
        <dbReference type="Proteomes" id="UP000799757"/>
    </source>
</evidence>
<keyword evidence="4" id="KW-1185">Reference proteome</keyword>
<dbReference type="EMBL" id="MU002445">
    <property type="protein sequence ID" value="KAF2786546.1"/>
    <property type="molecule type" value="Genomic_DNA"/>
</dbReference>
<feature type="region of interest" description="Disordered" evidence="1">
    <location>
        <begin position="73"/>
        <end position="106"/>
    </location>
</feature>
<proteinExistence type="predicted"/>
<evidence type="ECO:0000256" key="2">
    <source>
        <dbReference type="SAM" id="Phobius"/>
    </source>
</evidence>
<feature type="transmembrane region" description="Helical" evidence="2">
    <location>
        <begin position="12"/>
        <end position="30"/>
    </location>
</feature>
<evidence type="ECO:0000313" key="3">
    <source>
        <dbReference type="EMBL" id="KAF2786546.1"/>
    </source>
</evidence>
<dbReference type="Proteomes" id="UP000799757">
    <property type="component" value="Unassembled WGS sequence"/>
</dbReference>
<sequence length="106" mass="11400">MSGHLLQHPRPLTSPVVVVVVVVVVVHARIRPDRATPHSKRSLHGAGSHTVVLYLLLGTLGAVRCPLCSPHRARIHSKKTPPPVALPPVSQRPGLSNGGRRELFTT</sequence>
<keyword evidence="2" id="KW-1133">Transmembrane helix</keyword>
<feature type="transmembrane region" description="Helical" evidence="2">
    <location>
        <begin position="42"/>
        <end position="63"/>
    </location>
</feature>
<reference evidence="3" key="1">
    <citation type="journal article" date="2020" name="Stud. Mycol.">
        <title>101 Dothideomycetes genomes: a test case for predicting lifestyles and emergence of pathogens.</title>
        <authorList>
            <person name="Haridas S."/>
            <person name="Albert R."/>
            <person name="Binder M."/>
            <person name="Bloem J."/>
            <person name="Labutti K."/>
            <person name="Salamov A."/>
            <person name="Andreopoulos B."/>
            <person name="Baker S."/>
            <person name="Barry K."/>
            <person name="Bills G."/>
            <person name="Bluhm B."/>
            <person name="Cannon C."/>
            <person name="Castanera R."/>
            <person name="Culley D."/>
            <person name="Daum C."/>
            <person name="Ezra D."/>
            <person name="Gonzalez J."/>
            <person name="Henrissat B."/>
            <person name="Kuo A."/>
            <person name="Liang C."/>
            <person name="Lipzen A."/>
            <person name="Lutzoni F."/>
            <person name="Magnuson J."/>
            <person name="Mondo S."/>
            <person name="Nolan M."/>
            <person name="Ohm R."/>
            <person name="Pangilinan J."/>
            <person name="Park H.-J."/>
            <person name="Ramirez L."/>
            <person name="Alfaro M."/>
            <person name="Sun H."/>
            <person name="Tritt A."/>
            <person name="Yoshinaga Y."/>
            <person name="Zwiers L.-H."/>
            <person name="Turgeon B."/>
            <person name="Goodwin S."/>
            <person name="Spatafora J."/>
            <person name="Crous P."/>
            <person name="Grigoriev I."/>
        </authorList>
    </citation>
    <scope>NUCLEOTIDE SEQUENCE</scope>
    <source>
        <strain evidence="3">CBS 109.77</strain>
    </source>
</reference>